<feature type="region of interest" description="Disordered" evidence="6">
    <location>
        <begin position="150"/>
        <end position="194"/>
    </location>
</feature>
<keyword evidence="1" id="KW-0346">Stress response</keyword>
<dbReference type="GO" id="GO:0005634">
    <property type="term" value="C:nucleus"/>
    <property type="evidence" value="ECO:0007669"/>
    <property type="project" value="TreeGrafter"/>
</dbReference>
<keyword evidence="3" id="KW-0862">Zinc</keyword>
<dbReference type="PANTHER" id="PTHR45640">
    <property type="entry name" value="HEAT SHOCK PROTEIN HSP-12.2-RELATED"/>
    <property type="match status" value="1"/>
</dbReference>
<evidence type="ECO:0000313" key="8">
    <source>
        <dbReference type="EMBL" id="KAF9414837.1"/>
    </source>
</evidence>
<evidence type="ECO:0000256" key="1">
    <source>
        <dbReference type="ARBA" id="ARBA00023016"/>
    </source>
</evidence>
<evidence type="ECO:0000313" key="10">
    <source>
        <dbReference type="Proteomes" id="UP000648187"/>
    </source>
</evidence>
<dbReference type="GO" id="GO:0005737">
    <property type="term" value="C:cytoplasm"/>
    <property type="evidence" value="ECO:0007669"/>
    <property type="project" value="TreeGrafter"/>
</dbReference>
<comment type="similarity">
    <text evidence="2 4 5">Belongs to the small heat shock protein (HSP20) family.</text>
</comment>
<dbReference type="EMBL" id="JACEFF010000058">
    <property type="protein sequence ID" value="KAH9645025.1"/>
    <property type="molecule type" value="Genomic_DNA"/>
</dbReference>
<dbReference type="GO" id="GO:0046872">
    <property type="term" value="F:metal ion binding"/>
    <property type="evidence" value="ECO:0007669"/>
    <property type="project" value="UniProtKB-KW"/>
</dbReference>
<dbReference type="GO" id="GO:0009408">
    <property type="term" value="P:response to heat"/>
    <property type="evidence" value="ECO:0007669"/>
    <property type="project" value="UniProtKB-ARBA"/>
</dbReference>
<dbReference type="GO" id="GO:0051082">
    <property type="term" value="F:unfolded protein binding"/>
    <property type="evidence" value="ECO:0007669"/>
    <property type="project" value="TreeGrafter"/>
</dbReference>
<evidence type="ECO:0000256" key="5">
    <source>
        <dbReference type="RuleBase" id="RU003616"/>
    </source>
</evidence>
<evidence type="ECO:0000256" key="6">
    <source>
        <dbReference type="SAM" id="MobiDB-lite"/>
    </source>
</evidence>
<dbReference type="Pfam" id="PF00011">
    <property type="entry name" value="HSP20"/>
    <property type="match status" value="1"/>
</dbReference>
<dbReference type="PANTHER" id="PTHR45640:SF13">
    <property type="entry name" value="HEAT SHOCK PROTEIN 22-RELATED"/>
    <property type="match status" value="1"/>
</dbReference>
<feature type="domain" description="SHSP" evidence="7">
    <location>
        <begin position="51"/>
        <end position="160"/>
    </location>
</feature>
<dbReference type="Proteomes" id="UP000648187">
    <property type="component" value="Unassembled WGS sequence"/>
</dbReference>
<gene>
    <name evidence="9" type="ORF">HF086_003355</name>
    <name evidence="8" type="ORF">HW555_007370</name>
</gene>
<dbReference type="EMBL" id="JACKWZ010000123">
    <property type="protein sequence ID" value="KAF9414837.1"/>
    <property type="molecule type" value="Genomic_DNA"/>
</dbReference>
<proteinExistence type="inferred from homology"/>
<name>A0A835GEY9_SPOEX</name>
<dbReference type="InterPro" id="IPR008978">
    <property type="entry name" value="HSP20-like_chaperone"/>
</dbReference>
<dbReference type="PIRSF" id="PIRSF036514">
    <property type="entry name" value="Sm_HSP_B1"/>
    <property type="match status" value="1"/>
</dbReference>
<evidence type="ECO:0000313" key="9">
    <source>
        <dbReference type="EMBL" id="KAH9645025.1"/>
    </source>
</evidence>
<dbReference type="SUPFAM" id="SSF49764">
    <property type="entry name" value="HSP20-like chaperones"/>
    <property type="match status" value="1"/>
</dbReference>
<sequence length="194" mass="22262">MALLPYLLDDLRPRRLRDQLFGLDLSPDDFLTDIVDPRPVLSVRKYLRPWRNLAAVARDVGSTIKSDKDKFQVNLDVQHFDPEEISVKTSDGYVVIEGKHEERKDEHGFVSRHFKRRYALPEGCNPETVESRLSSDGVLTVVAPKVSENKNERAIPITQTGPVRRKHHDEEEQEINGNAEEEANAKSPQKKRKK</sequence>
<dbReference type="GO" id="GO:0042026">
    <property type="term" value="P:protein refolding"/>
    <property type="evidence" value="ECO:0007669"/>
    <property type="project" value="TreeGrafter"/>
</dbReference>
<evidence type="ECO:0000256" key="3">
    <source>
        <dbReference type="PIRSR" id="PIRSR036514-1"/>
    </source>
</evidence>
<dbReference type="InterPro" id="IPR055269">
    <property type="entry name" value="Alpha-crystallin/HSP_16"/>
</dbReference>
<dbReference type="InterPro" id="IPR001436">
    <property type="entry name" value="Alpha-crystallin/sHSP_animal"/>
</dbReference>
<dbReference type="InterPro" id="IPR002068">
    <property type="entry name" value="A-crystallin/Hsp20_dom"/>
</dbReference>
<evidence type="ECO:0000256" key="4">
    <source>
        <dbReference type="PROSITE-ProRule" id="PRU00285"/>
    </source>
</evidence>
<dbReference type="CDD" id="cd06526">
    <property type="entry name" value="metazoan_ACD"/>
    <property type="match status" value="1"/>
</dbReference>
<dbReference type="AlphaFoldDB" id="A0A835GEY9"/>
<feature type="compositionally biased region" description="Acidic residues" evidence="6">
    <location>
        <begin position="171"/>
        <end position="182"/>
    </location>
</feature>
<evidence type="ECO:0000259" key="7">
    <source>
        <dbReference type="PROSITE" id="PS01031"/>
    </source>
</evidence>
<comment type="caution">
    <text evidence="8">The sequence shown here is derived from an EMBL/GenBank/DDBJ whole genome shotgun (WGS) entry which is preliminary data.</text>
</comment>
<keyword evidence="10" id="KW-1185">Reference proteome</keyword>
<protein>
    <recommendedName>
        <fullName evidence="7">SHSP domain-containing protein</fullName>
    </recommendedName>
</protein>
<accession>A0A835GEY9</accession>
<dbReference type="OrthoDB" id="1431247at2759"/>
<dbReference type="Proteomes" id="UP000814243">
    <property type="component" value="Unassembled WGS sequence"/>
</dbReference>
<keyword evidence="3" id="KW-0479">Metal-binding</keyword>
<organism evidence="8 10">
    <name type="scientific">Spodoptera exigua</name>
    <name type="common">Beet armyworm</name>
    <name type="synonym">Noctua fulgens</name>
    <dbReference type="NCBI Taxonomy" id="7107"/>
    <lineage>
        <taxon>Eukaryota</taxon>
        <taxon>Metazoa</taxon>
        <taxon>Ecdysozoa</taxon>
        <taxon>Arthropoda</taxon>
        <taxon>Hexapoda</taxon>
        <taxon>Insecta</taxon>
        <taxon>Pterygota</taxon>
        <taxon>Neoptera</taxon>
        <taxon>Endopterygota</taxon>
        <taxon>Lepidoptera</taxon>
        <taxon>Glossata</taxon>
        <taxon>Ditrysia</taxon>
        <taxon>Noctuoidea</taxon>
        <taxon>Noctuidae</taxon>
        <taxon>Amphipyrinae</taxon>
        <taxon>Spodoptera</taxon>
    </lineage>
</organism>
<feature type="binding site" evidence="3">
    <location>
        <position position="107"/>
    </location>
    <ligand>
        <name>Zn(2+)</name>
        <dbReference type="ChEBI" id="CHEBI:29105"/>
        <label>2</label>
    </ligand>
</feature>
<reference evidence="9" key="2">
    <citation type="journal article" date="2021" name="G3 (Bethesda)">
        <title>Genome and transcriptome analysis of the beet armyworm Spodoptera exigua reveals targets for pest control. .</title>
        <authorList>
            <person name="Simon S."/>
            <person name="Breeschoten T."/>
            <person name="Jansen H.J."/>
            <person name="Dirks R.P."/>
            <person name="Schranz M.E."/>
            <person name="Ros V.I.D."/>
        </authorList>
    </citation>
    <scope>NUCLEOTIDE SEQUENCE</scope>
    <source>
        <strain evidence="9">TB_SE_WUR_2020</strain>
    </source>
</reference>
<dbReference type="PROSITE" id="PS01031">
    <property type="entry name" value="SHSP"/>
    <property type="match status" value="1"/>
</dbReference>
<reference evidence="8" key="1">
    <citation type="submission" date="2020-08" db="EMBL/GenBank/DDBJ databases">
        <title>Spodoptera exigua strain:BAW_Kor-Di-RS1 Genome sequencing and assembly.</title>
        <authorList>
            <person name="Kim J."/>
            <person name="Nam H.Y."/>
            <person name="Kwon M."/>
            <person name="Choi J.H."/>
            <person name="Cho S.R."/>
            <person name="Kim G.-H."/>
        </authorList>
    </citation>
    <scope>NUCLEOTIDE SEQUENCE</scope>
    <source>
        <strain evidence="8">BAW_Kor-Di-RS1</strain>
        <tissue evidence="8">Whole-body</tissue>
    </source>
</reference>
<dbReference type="PRINTS" id="PR00299">
    <property type="entry name" value="ACRYSTALLIN"/>
</dbReference>
<evidence type="ECO:0000256" key="2">
    <source>
        <dbReference type="PIRNR" id="PIRNR036514"/>
    </source>
</evidence>
<dbReference type="Gene3D" id="2.60.40.790">
    <property type="match status" value="1"/>
</dbReference>
<feature type="binding site" evidence="3">
    <location>
        <position position="100"/>
    </location>
    <ligand>
        <name>Zn(2+)</name>
        <dbReference type="ChEBI" id="CHEBI:29105"/>
        <label>1</label>
    </ligand>
</feature>
<feature type="binding site" evidence="3">
    <location>
        <position position="102"/>
    </location>
    <ligand>
        <name>Zn(2+)</name>
        <dbReference type="ChEBI" id="CHEBI:29105"/>
        <label>1</label>
    </ligand>
</feature>